<protein>
    <submittedName>
        <fullName evidence="2">Uncharacterized protein</fullName>
    </submittedName>
</protein>
<evidence type="ECO:0000313" key="3">
    <source>
        <dbReference type="Proteomes" id="UP000019140"/>
    </source>
</evidence>
<organism evidence="2 3">
    <name type="scientific">Candidatus Entotheonella gemina</name>
    <dbReference type="NCBI Taxonomy" id="1429439"/>
    <lineage>
        <taxon>Bacteria</taxon>
        <taxon>Pseudomonadati</taxon>
        <taxon>Nitrospinota/Tectimicrobiota group</taxon>
        <taxon>Candidatus Tectimicrobiota</taxon>
        <taxon>Candidatus Entotheonellia</taxon>
        <taxon>Candidatus Entotheonellales</taxon>
        <taxon>Candidatus Entotheonellaceae</taxon>
        <taxon>Candidatus Entotheonella</taxon>
    </lineage>
</organism>
<comment type="caution">
    <text evidence="2">The sequence shown here is derived from an EMBL/GenBank/DDBJ whole genome shotgun (WGS) entry which is preliminary data.</text>
</comment>
<dbReference type="AlphaFoldDB" id="W4M3H6"/>
<accession>W4M3H6</accession>
<dbReference type="HOGENOM" id="CLU_2786129_0_0_7"/>
<proteinExistence type="predicted"/>
<dbReference type="EMBL" id="AZHX01001204">
    <property type="protein sequence ID" value="ETX04506.1"/>
    <property type="molecule type" value="Genomic_DNA"/>
</dbReference>
<evidence type="ECO:0000256" key="1">
    <source>
        <dbReference type="SAM" id="MobiDB-lite"/>
    </source>
</evidence>
<name>W4M3H6_9BACT</name>
<keyword evidence="3" id="KW-1185">Reference proteome</keyword>
<evidence type="ECO:0000313" key="2">
    <source>
        <dbReference type="EMBL" id="ETX04506.1"/>
    </source>
</evidence>
<gene>
    <name evidence="2" type="ORF">ETSY2_28430</name>
</gene>
<feature type="region of interest" description="Disordered" evidence="1">
    <location>
        <begin position="45"/>
        <end position="68"/>
    </location>
</feature>
<dbReference type="Proteomes" id="UP000019140">
    <property type="component" value="Unassembled WGS sequence"/>
</dbReference>
<sequence length="68" mass="7768">MERWCDNCEHPNSSLLRVVLIAEIIRAEEDDLLAMADIFDEMGLLQLDDDDDPPSDDPSPKATIRRIK</sequence>
<reference evidence="2 3" key="1">
    <citation type="journal article" date="2014" name="Nature">
        <title>An environmental bacterial taxon with a large and distinct metabolic repertoire.</title>
        <authorList>
            <person name="Wilson M.C."/>
            <person name="Mori T."/>
            <person name="Ruckert C."/>
            <person name="Uria A.R."/>
            <person name="Helf M.J."/>
            <person name="Takada K."/>
            <person name="Gernert C."/>
            <person name="Steffens U.A."/>
            <person name="Heycke N."/>
            <person name="Schmitt S."/>
            <person name="Rinke C."/>
            <person name="Helfrich E.J."/>
            <person name="Brachmann A.O."/>
            <person name="Gurgui C."/>
            <person name="Wakimoto T."/>
            <person name="Kracht M."/>
            <person name="Crusemann M."/>
            <person name="Hentschel U."/>
            <person name="Abe I."/>
            <person name="Matsunaga S."/>
            <person name="Kalinowski J."/>
            <person name="Takeyama H."/>
            <person name="Piel J."/>
        </authorList>
    </citation>
    <scope>NUCLEOTIDE SEQUENCE [LARGE SCALE GENOMIC DNA]</scope>
    <source>
        <strain evidence="3">TSY2</strain>
    </source>
</reference>